<protein>
    <submittedName>
        <fullName evidence="4">Hippurate hydrolase</fullName>
    </submittedName>
</protein>
<evidence type="ECO:0000313" key="4">
    <source>
        <dbReference type="EMBL" id="SNB62079.1"/>
    </source>
</evidence>
<evidence type="ECO:0000313" key="5">
    <source>
        <dbReference type="Proteomes" id="UP000197065"/>
    </source>
</evidence>
<comment type="cofactor">
    <cofactor evidence="2">
        <name>Mn(2+)</name>
        <dbReference type="ChEBI" id="CHEBI:29035"/>
    </cofactor>
    <text evidence="2">The Mn(2+) ion enhances activity.</text>
</comment>
<evidence type="ECO:0000256" key="1">
    <source>
        <dbReference type="ARBA" id="ARBA00022801"/>
    </source>
</evidence>
<dbReference type="Pfam" id="PF07687">
    <property type="entry name" value="M20_dimer"/>
    <property type="match status" value="1"/>
</dbReference>
<feature type="binding site" evidence="2">
    <location>
        <position position="104"/>
    </location>
    <ligand>
        <name>Mn(2+)</name>
        <dbReference type="ChEBI" id="CHEBI:29035"/>
        <label>2</label>
    </ligand>
</feature>
<dbReference type="Gene3D" id="3.30.70.360">
    <property type="match status" value="1"/>
</dbReference>
<dbReference type="PANTHER" id="PTHR11014:SF63">
    <property type="entry name" value="METALLOPEPTIDASE, PUTATIVE (AFU_ORTHOLOGUE AFUA_6G09600)-RELATED"/>
    <property type="match status" value="1"/>
</dbReference>
<evidence type="ECO:0000256" key="2">
    <source>
        <dbReference type="PIRSR" id="PIRSR005962-1"/>
    </source>
</evidence>
<dbReference type="InterPro" id="IPR011650">
    <property type="entry name" value="Peptidase_M20_dimer"/>
</dbReference>
<accession>A0A212QRB7</accession>
<evidence type="ECO:0000259" key="3">
    <source>
        <dbReference type="Pfam" id="PF07687"/>
    </source>
</evidence>
<sequence length="397" mass="43124">MPVINRVAEYQDELVAWRRHLHEHPELAYTEVETARFVAEKLRSFGVDEVHEGLGKTGVVGVLRNGSGKGAIGLRADMDALPMDEQSGVAWASRAKGRMHACGHDGHTTMLLGAARYLAETRCFDGTVYLIFQPAEEGGAGAAAMMQDGLFERFPAERVFGMHNWPDLPAGQFGMREGPIMAATAEYEILVKGKGCHAAMPHQGRDPIVAASLLVGALQSIVSRTVDPLKSAVVSTTRIAGGDAYNVIPGQVELWGTVRTYERKVQDEVEQRIRSICAGIALAQEVEVDLRFQPNYPATINSSAEARIGAEVARGIVGEDKVVWDMAPSMGGEDFAYMLEKKPGSYIWLGVGGASEGKVCHSPTYDFNDEMLPLGVTYWAKLTEHLLPRRAETAKAA</sequence>
<dbReference type="GO" id="GO:0046872">
    <property type="term" value="F:metal ion binding"/>
    <property type="evidence" value="ECO:0007669"/>
    <property type="project" value="UniProtKB-KW"/>
</dbReference>
<feature type="binding site" evidence="2">
    <location>
        <position position="361"/>
    </location>
    <ligand>
        <name>Mn(2+)</name>
        <dbReference type="ChEBI" id="CHEBI:29035"/>
        <label>2</label>
    </ligand>
</feature>
<feature type="domain" description="Peptidase M20 dimerisation" evidence="3">
    <location>
        <begin position="185"/>
        <end position="278"/>
    </location>
</feature>
<dbReference type="EMBL" id="FYEH01000003">
    <property type="protein sequence ID" value="SNB62079.1"/>
    <property type="molecule type" value="Genomic_DNA"/>
</dbReference>
<dbReference type="SUPFAM" id="SSF53187">
    <property type="entry name" value="Zn-dependent exopeptidases"/>
    <property type="match status" value="1"/>
</dbReference>
<organism evidence="4 5">
    <name type="scientific">Arboricoccus pini</name>
    <dbReference type="NCBI Taxonomy" id="1963835"/>
    <lineage>
        <taxon>Bacteria</taxon>
        <taxon>Pseudomonadati</taxon>
        <taxon>Pseudomonadota</taxon>
        <taxon>Alphaproteobacteria</taxon>
        <taxon>Geminicoccales</taxon>
        <taxon>Geminicoccaceae</taxon>
        <taxon>Arboricoccus</taxon>
    </lineage>
</organism>
<dbReference type="GO" id="GO:0050118">
    <property type="term" value="F:N-acetyldiaminopimelate deacetylase activity"/>
    <property type="evidence" value="ECO:0007669"/>
    <property type="project" value="UniProtKB-ARBA"/>
</dbReference>
<dbReference type="InterPro" id="IPR036264">
    <property type="entry name" value="Bact_exopeptidase_dim_dom"/>
</dbReference>
<dbReference type="GO" id="GO:0019877">
    <property type="term" value="P:diaminopimelate biosynthetic process"/>
    <property type="evidence" value="ECO:0007669"/>
    <property type="project" value="UniProtKB-ARBA"/>
</dbReference>
<feature type="binding site" evidence="2">
    <location>
        <position position="102"/>
    </location>
    <ligand>
        <name>Mn(2+)</name>
        <dbReference type="ChEBI" id="CHEBI:29035"/>
        <label>2</label>
    </ligand>
</feature>
<keyword evidence="1 4" id="KW-0378">Hydrolase</keyword>
<dbReference type="InterPro" id="IPR017439">
    <property type="entry name" value="Amidohydrolase"/>
</dbReference>
<name>A0A212QRB7_9PROT</name>
<keyword evidence="2" id="KW-0479">Metal-binding</keyword>
<keyword evidence="2" id="KW-0464">Manganese</keyword>
<dbReference type="SUPFAM" id="SSF55031">
    <property type="entry name" value="Bacterial exopeptidase dimerisation domain"/>
    <property type="match status" value="1"/>
</dbReference>
<dbReference type="Proteomes" id="UP000197065">
    <property type="component" value="Unassembled WGS sequence"/>
</dbReference>
<dbReference type="CDD" id="cd05666">
    <property type="entry name" value="M20_Acy1-like"/>
    <property type="match status" value="1"/>
</dbReference>
<dbReference type="Pfam" id="PF01546">
    <property type="entry name" value="Peptidase_M20"/>
    <property type="match status" value="1"/>
</dbReference>
<dbReference type="PIRSF" id="PIRSF005962">
    <property type="entry name" value="Pept_M20D_amidohydro"/>
    <property type="match status" value="1"/>
</dbReference>
<dbReference type="PANTHER" id="PTHR11014">
    <property type="entry name" value="PEPTIDASE M20 FAMILY MEMBER"/>
    <property type="match status" value="1"/>
</dbReference>
<feature type="binding site" evidence="2">
    <location>
        <position position="163"/>
    </location>
    <ligand>
        <name>Mn(2+)</name>
        <dbReference type="ChEBI" id="CHEBI:29035"/>
        <label>2</label>
    </ligand>
</feature>
<dbReference type="Gene3D" id="3.40.630.10">
    <property type="entry name" value="Zn peptidases"/>
    <property type="match status" value="1"/>
</dbReference>
<keyword evidence="5" id="KW-1185">Reference proteome</keyword>
<reference evidence="4 5" key="1">
    <citation type="submission" date="2017-06" db="EMBL/GenBank/DDBJ databases">
        <authorList>
            <person name="Kim H.J."/>
            <person name="Triplett B.A."/>
        </authorList>
    </citation>
    <scope>NUCLEOTIDE SEQUENCE [LARGE SCALE GENOMIC DNA]</scope>
    <source>
        <strain evidence="4 5">B29T1</strain>
    </source>
</reference>
<gene>
    <name evidence="4" type="ORF">SAMN07250955_10330</name>
</gene>
<dbReference type="AlphaFoldDB" id="A0A212QRB7"/>
<dbReference type="RefSeq" id="WP_088560290.1">
    <property type="nucleotide sequence ID" value="NZ_FYEH01000003.1"/>
</dbReference>
<proteinExistence type="predicted"/>
<feature type="binding site" evidence="2">
    <location>
        <position position="137"/>
    </location>
    <ligand>
        <name>Mn(2+)</name>
        <dbReference type="ChEBI" id="CHEBI:29035"/>
        <label>2</label>
    </ligand>
</feature>
<dbReference type="OrthoDB" id="9777385at2"/>
<dbReference type="FunFam" id="3.30.70.360:FF:000001">
    <property type="entry name" value="N-acetyldiaminopimelate deacetylase"/>
    <property type="match status" value="1"/>
</dbReference>
<dbReference type="InterPro" id="IPR002933">
    <property type="entry name" value="Peptidase_M20"/>
</dbReference>
<dbReference type="NCBIfam" id="TIGR01891">
    <property type="entry name" value="amidohydrolases"/>
    <property type="match status" value="1"/>
</dbReference>